<dbReference type="EMBL" id="FMAE01000005">
    <property type="protein sequence ID" value="SCB36809.1"/>
    <property type="molecule type" value="Genomic_DNA"/>
</dbReference>
<sequence>MKQVAPALVALVTFSGSALAADLPRKYAKPPAVAAAFVNWTGCYVAGGGGYGMWNQENSTFVDGPLRFQNADTITTGGRGYFGTVQAGCDYQFAAASERFVIGAFGDYDFASLTGRLTPSGFSMVGDEKMSSAWAVGGRLGWVATPSLLTYVSAGYTEATFDRTNFNLNFPPFGVAAGLYQEKRTYDGWFIGSGAEYALGFLPGLFWKTEYRFSDFNVGTNPIRDTASGLPIGFSEDSKKYVHTVRSELVYRFNSSGPAADVTSPAYLKAPPAPTPLTNWTGCHVGGGGGYGLWNQDNTTYIDGPTRTRFSDTATTGGRGFFGTVQGGCDYQFAAAGAAFVVGAFGDYDIGSLKGQLSPPRFGIVGEEKMSSAWAGGGRLGWLATPSLLTYFSVGYTEASFDRTDFTLNAAPFGRPSGVFMDKRTYRGWFIGAGEEHALKIVPGLFWKTEYRFSEFDTATNAVRDTATGLSVGASIDSEKWVHAVRSQLVYRFNWGGGPVVAKY</sequence>
<proteinExistence type="inferred from homology"/>
<protein>
    <submittedName>
        <fullName evidence="3">Outer membrane immunogenic protein</fullName>
    </submittedName>
</protein>
<feature type="chain" id="PRO_5008685406" evidence="2">
    <location>
        <begin position="21"/>
        <end position="504"/>
    </location>
</feature>
<dbReference type="Proteomes" id="UP000183174">
    <property type="component" value="Unassembled WGS sequence"/>
</dbReference>
<reference evidence="3 4" key="1">
    <citation type="submission" date="2016-08" db="EMBL/GenBank/DDBJ databases">
        <authorList>
            <person name="Seilhamer J.J."/>
        </authorList>
    </citation>
    <scope>NUCLEOTIDE SEQUENCE [LARGE SCALE GENOMIC DNA]</scope>
    <source>
        <strain evidence="3 4">CCBAU 10071</strain>
    </source>
</reference>
<gene>
    <name evidence="3" type="ORF">GA0061099_1005531</name>
</gene>
<organism evidence="3 4">
    <name type="scientific">Bradyrhizobium yuanmingense</name>
    <dbReference type="NCBI Taxonomy" id="108015"/>
    <lineage>
        <taxon>Bacteria</taxon>
        <taxon>Pseudomonadati</taxon>
        <taxon>Pseudomonadota</taxon>
        <taxon>Alphaproteobacteria</taxon>
        <taxon>Hyphomicrobiales</taxon>
        <taxon>Nitrobacteraceae</taxon>
        <taxon>Bradyrhizobium</taxon>
    </lineage>
</organism>
<dbReference type="PANTHER" id="PTHR34001:SF3">
    <property type="entry name" value="BLL7405 PROTEIN"/>
    <property type="match status" value="1"/>
</dbReference>
<dbReference type="InterPro" id="IPR051692">
    <property type="entry name" value="OMP-like"/>
</dbReference>
<evidence type="ECO:0000313" key="4">
    <source>
        <dbReference type="Proteomes" id="UP000183174"/>
    </source>
</evidence>
<dbReference type="RefSeq" id="WP_074448000.1">
    <property type="nucleotide sequence ID" value="NZ_FMAE01000005.1"/>
</dbReference>
<evidence type="ECO:0000256" key="2">
    <source>
        <dbReference type="SAM" id="SignalP"/>
    </source>
</evidence>
<accession>A0A1C3W9T0</accession>
<dbReference type="AlphaFoldDB" id="A0A1C3W9T0"/>
<comment type="similarity">
    <text evidence="1">Belongs to the Omp25/RopB family.</text>
</comment>
<name>A0A1C3W9T0_9BRAD</name>
<dbReference type="InterPro" id="IPR036709">
    <property type="entry name" value="Autotransporte_beta_dom_sf"/>
</dbReference>
<dbReference type="InterPro" id="IPR011250">
    <property type="entry name" value="OMP/PagP_B-barrel"/>
</dbReference>
<dbReference type="SUPFAM" id="SSF56925">
    <property type="entry name" value="OMPA-like"/>
    <property type="match status" value="2"/>
</dbReference>
<evidence type="ECO:0000313" key="3">
    <source>
        <dbReference type="EMBL" id="SCB36809.1"/>
    </source>
</evidence>
<dbReference type="Gene3D" id="2.40.128.130">
    <property type="entry name" value="Autotransporter beta-domain"/>
    <property type="match status" value="1"/>
</dbReference>
<keyword evidence="2" id="KW-0732">Signal</keyword>
<evidence type="ECO:0000256" key="1">
    <source>
        <dbReference type="ARBA" id="ARBA00038306"/>
    </source>
</evidence>
<dbReference type="PANTHER" id="PTHR34001">
    <property type="entry name" value="BLL7405 PROTEIN"/>
    <property type="match status" value="1"/>
</dbReference>
<feature type="signal peptide" evidence="2">
    <location>
        <begin position="1"/>
        <end position="20"/>
    </location>
</feature>